<evidence type="ECO:0000313" key="2">
    <source>
        <dbReference type="EMBL" id="MBE9214346.1"/>
    </source>
</evidence>
<gene>
    <name evidence="2" type="ORF">IQ247_17000</name>
</gene>
<name>A0A8J7FIH6_9CYAN</name>
<dbReference type="Proteomes" id="UP000620559">
    <property type="component" value="Unassembled WGS sequence"/>
</dbReference>
<dbReference type="EMBL" id="JADEWL010000057">
    <property type="protein sequence ID" value="MBE9214346.1"/>
    <property type="molecule type" value="Genomic_DNA"/>
</dbReference>
<sequence>MLYLAQVHKNEFLVQSELRLLARQETENMWAMIPEEAVILLGKGKHLTEKLLVLVELSATGEIEKIEDASNWVLEIVQKYLTTGISPDFLRQEAERAEYWRQNLTLQNQDLARRTLELEARREQIQALEEALKRDKSQTPHQDENIES</sequence>
<comment type="caution">
    <text evidence="2">The sequence shown here is derived from an EMBL/GenBank/DDBJ whole genome shotgun (WGS) entry which is preliminary data.</text>
</comment>
<reference evidence="2" key="1">
    <citation type="submission" date="2020-10" db="EMBL/GenBank/DDBJ databases">
        <authorList>
            <person name="Castelo-Branco R."/>
            <person name="Eusebio N."/>
            <person name="Adriana R."/>
            <person name="Vieira A."/>
            <person name="Brugerolle De Fraissinette N."/>
            <person name="Rezende De Castro R."/>
            <person name="Schneider M.P."/>
            <person name="Vasconcelos V."/>
            <person name="Leao P.N."/>
        </authorList>
    </citation>
    <scope>NUCLEOTIDE SEQUENCE</scope>
    <source>
        <strain evidence="2">LEGE 06105</strain>
    </source>
</reference>
<accession>A0A8J7FIH6</accession>
<evidence type="ECO:0000313" key="3">
    <source>
        <dbReference type="Proteomes" id="UP000620559"/>
    </source>
</evidence>
<keyword evidence="3" id="KW-1185">Reference proteome</keyword>
<proteinExistence type="predicted"/>
<dbReference type="AlphaFoldDB" id="A0A8J7FIH6"/>
<keyword evidence="1" id="KW-0175">Coiled coil</keyword>
<feature type="coiled-coil region" evidence="1">
    <location>
        <begin position="101"/>
        <end position="138"/>
    </location>
</feature>
<organism evidence="2 3">
    <name type="scientific">Plectonema cf. radiosum LEGE 06105</name>
    <dbReference type="NCBI Taxonomy" id="945769"/>
    <lineage>
        <taxon>Bacteria</taxon>
        <taxon>Bacillati</taxon>
        <taxon>Cyanobacteriota</taxon>
        <taxon>Cyanophyceae</taxon>
        <taxon>Oscillatoriophycideae</taxon>
        <taxon>Oscillatoriales</taxon>
        <taxon>Microcoleaceae</taxon>
        <taxon>Plectonema</taxon>
    </lineage>
</organism>
<protein>
    <submittedName>
        <fullName evidence="2">Uncharacterized protein</fullName>
    </submittedName>
</protein>
<dbReference type="RefSeq" id="WP_193922046.1">
    <property type="nucleotide sequence ID" value="NZ_JADEWL010000057.1"/>
</dbReference>
<evidence type="ECO:0000256" key="1">
    <source>
        <dbReference type="SAM" id="Coils"/>
    </source>
</evidence>